<gene>
    <name evidence="2" type="ORF">Sp14A_09460</name>
</gene>
<protein>
    <recommendedName>
        <fullName evidence="4">DUF1433 domain-containing protein</fullName>
    </recommendedName>
</protein>
<keyword evidence="1" id="KW-0812">Transmembrane</keyword>
<keyword evidence="1" id="KW-0472">Membrane</keyword>
<evidence type="ECO:0000313" key="3">
    <source>
        <dbReference type="Proteomes" id="UP000255411"/>
    </source>
</evidence>
<name>A0A345VJG5_9STRE</name>
<dbReference type="EMBL" id="CP022601">
    <property type="protein sequence ID" value="AXJ12867.1"/>
    <property type="molecule type" value="Genomic_DNA"/>
</dbReference>
<dbReference type="AlphaFoldDB" id="A0A345VJG5"/>
<evidence type="ECO:0000313" key="2">
    <source>
        <dbReference type="EMBL" id="AXJ12867.1"/>
    </source>
</evidence>
<dbReference type="Proteomes" id="UP000255411">
    <property type="component" value="Chromosome"/>
</dbReference>
<proteinExistence type="predicted"/>
<organism evidence="2 3">
    <name type="scientific">Streptococcus pluranimalium</name>
    <dbReference type="NCBI Taxonomy" id="82348"/>
    <lineage>
        <taxon>Bacteria</taxon>
        <taxon>Bacillati</taxon>
        <taxon>Bacillota</taxon>
        <taxon>Bacilli</taxon>
        <taxon>Lactobacillales</taxon>
        <taxon>Streptococcaceae</taxon>
        <taxon>Streptococcus</taxon>
    </lineage>
</organism>
<keyword evidence="1" id="KW-1133">Transmembrane helix</keyword>
<evidence type="ECO:0008006" key="4">
    <source>
        <dbReference type="Google" id="ProtNLM"/>
    </source>
</evidence>
<reference evidence="2 3" key="1">
    <citation type="submission" date="2017-07" db="EMBL/GenBank/DDBJ databases">
        <title>Streptococcus pluranimalium as cause of bovine abortion.</title>
        <authorList>
            <person name="Rodriguez Campos S."/>
            <person name="Gobeli Brawand S."/>
            <person name="Brodard I."/>
            <person name="Rychener L."/>
            <person name="Perreten V."/>
        </authorList>
    </citation>
    <scope>NUCLEOTIDE SEQUENCE [LARGE SCALE GENOMIC DNA]</scope>
    <source>
        <strain evidence="2 3">14A0014</strain>
    </source>
</reference>
<accession>A0A345VJG5</accession>
<sequence>MKKNSLIVSLVVIFTGLIIGGVIMFNSFPSKDESKYKEEQDRIVQYIENHVGLTDGKPVSKIEFIEFKQNDMTGTWRITTKINETYKISFTEDELGGEIETSNYSPKEFKENDDILENNIIDNVEIDYFEE</sequence>
<dbReference type="RefSeq" id="WP_115130090.1">
    <property type="nucleotide sequence ID" value="NZ_CP022601.1"/>
</dbReference>
<feature type="transmembrane region" description="Helical" evidence="1">
    <location>
        <begin position="6"/>
        <end position="28"/>
    </location>
</feature>
<evidence type="ECO:0000256" key="1">
    <source>
        <dbReference type="SAM" id="Phobius"/>
    </source>
</evidence>